<evidence type="ECO:0008006" key="4">
    <source>
        <dbReference type="Google" id="ProtNLM"/>
    </source>
</evidence>
<comment type="caution">
    <text evidence="2">The sequence shown here is derived from an EMBL/GenBank/DDBJ whole genome shotgun (WGS) entry which is preliminary data.</text>
</comment>
<feature type="compositionally biased region" description="Basic residues" evidence="1">
    <location>
        <begin position="332"/>
        <end position="342"/>
    </location>
</feature>
<organism evidence="2 3">
    <name type="scientific">Hohenbuehelia grisea</name>
    <dbReference type="NCBI Taxonomy" id="104357"/>
    <lineage>
        <taxon>Eukaryota</taxon>
        <taxon>Fungi</taxon>
        <taxon>Dikarya</taxon>
        <taxon>Basidiomycota</taxon>
        <taxon>Agaricomycotina</taxon>
        <taxon>Agaricomycetes</taxon>
        <taxon>Agaricomycetidae</taxon>
        <taxon>Agaricales</taxon>
        <taxon>Pleurotineae</taxon>
        <taxon>Pleurotaceae</taxon>
        <taxon>Hohenbuehelia</taxon>
    </lineage>
</organism>
<gene>
    <name evidence="2" type="ORF">HGRIS_003943</name>
</gene>
<evidence type="ECO:0000313" key="3">
    <source>
        <dbReference type="Proteomes" id="UP001556367"/>
    </source>
</evidence>
<feature type="region of interest" description="Disordered" evidence="1">
    <location>
        <begin position="332"/>
        <end position="353"/>
    </location>
</feature>
<evidence type="ECO:0000256" key="1">
    <source>
        <dbReference type="SAM" id="MobiDB-lite"/>
    </source>
</evidence>
<sequence>MVWEASCAFVNLDKYMATCYLAALGEMFFVRCVYTGQLLERLMRYHFAPSMLSKFLPQKPTDRSSLGTLYILPTEILRMIFEELDELNDAICFGLANSILLHIGAHHINAHFEEADSAYSWRGDRIMLLADSVPDAPKDLLTAEDIKKLDTWGFDEIWGEMGEDESHRPAYMIEPDKHYRTMRKFDQVLYWTILWHQLRQETPVLMNLSKRVYVVEKTIQDIAGPFNISLQSVMHARICWAFEESWHYPNGEPPVKRGAWAGDRFAVEDKSYDRCVKDGEEWTDVSHKIGKELLAYWKDHSDRFESRPSLREDSWQEQGHAWLLKKYRPRACKGKGKGKGKPRASIEQTVQVL</sequence>
<dbReference type="Proteomes" id="UP001556367">
    <property type="component" value="Unassembled WGS sequence"/>
</dbReference>
<accession>A0ABR3JH05</accession>
<name>A0ABR3JH05_9AGAR</name>
<protein>
    <recommendedName>
        <fullName evidence="4">F-box domain-containing protein</fullName>
    </recommendedName>
</protein>
<proteinExistence type="predicted"/>
<keyword evidence="3" id="KW-1185">Reference proteome</keyword>
<evidence type="ECO:0000313" key="2">
    <source>
        <dbReference type="EMBL" id="KAL0955024.1"/>
    </source>
</evidence>
<reference evidence="3" key="1">
    <citation type="submission" date="2024-06" db="EMBL/GenBank/DDBJ databases">
        <title>Multi-omics analyses provide insights into the biosynthesis of the anticancer antibiotic pleurotin in Hohenbuehelia grisea.</title>
        <authorList>
            <person name="Weaver J.A."/>
            <person name="Alberti F."/>
        </authorList>
    </citation>
    <scope>NUCLEOTIDE SEQUENCE [LARGE SCALE GENOMIC DNA]</scope>
    <source>
        <strain evidence="3">T-177</strain>
    </source>
</reference>
<dbReference type="EMBL" id="JASNQZ010000007">
    <property type="protein sequence ID" value="KAL0955024.1"/>
    <property type="molecule type" value="Genomic_DNA"/>
</dbReference>